<dbReference type="PANTHER" id="PTHR43828:SF10">
    <property type="entry name" value="ANKYRIN REPEAT-CONTAINING PROTEIN YAR1"/>
    <property type="match status" value="1"/>
</dbReference>
<evidence type="ECO:0000256" key="2">
    <source>
        <dbReference type="SAM" id="Coils"/>
    </source>
</evidence>
<accession>A0A1B7TGS5</accession>
<dbReference type="PANTHER" id="PTHR43828">
    <property type="entry name" value="ASPARAGINASE"/>
    <property type="match status" value="1"/>
</dbReference>
<feature type="coiled-coil region" evidence="2">
    <location>
        <begin position="316"/>
        <end position="343"/>
    </location>
</feature>
<proteinExistence type="predicted"/>
<evidence type="ECO:0000313" key="5">
    <source>
        <dbReference type="Proteomes" id="UP000092321"/>
    </source>
</evidence>
<dbReference type="InterPro" id="IPR036770">
    <property type="entry name" value="Ankyrin_rpt-contain_sf"/>
</dbReference>
<dbReference type="Pfam" id="PF00023">
    <property type="entry name" value="Ank"/>
    <property type="match status" value="1"/>
</dbReference>
<dbReference type="GO" id="GO:0030907">
    <property type="term" value="C:MBF transcription complex"/>
    <property type="evidence" value="ECO:0007669"/>
    <property type="project" value="TreeGrafter"/>
</dbReference>
<feature type="compositionally biased region" description="Polar residues" evidence="3">
    <location>
        <begin position="1"/>
        <end position="12"/>
    </location>
</feature>
<organism evidence="4 5">
    <name type="scientific">Hanseniaspora valbyensis NRRL Y-1626</name>
    <dbReference type="NCBI Taxonomy" id="766949"/>
    <lineage>
        <taxon>Eukaryota</taxon>
        <taxon>Fungi</taxon>
        <taxon>Dikarya</taxon>
        <taxon>Ascomycota</taxon>
        <taxon>Saccharomycotina</taxon>
        <taxon>Saccharomycetes</taxon>
        <taxon>Saccharomycodales</taxon>
        <taxon>Saccharomycodaceae</taxon>
        <taxon>Hanseniaspora</taxon>
    </lineage>
</organism>
<dbReference type="PROSITE" id="PS50297">
    <property type="entry name" value="ANK_REP_REGION"/>
    <property type="match status" value="1"/>
</dbReference>
<dbReference type="AlphaFoldDB" id="A0A1B7TGS5"/>
<dbReference type="GO" id="GO:0033309">
    <property type="term" value="C:SBF transcription complex"/>
    <property type="evidence" value="ECO:0007669"/>
    <property type="project" value="TreeGrafter"/>
</dbReference>
<keyword evidence="1" id="KW-0040">ANK repeat</keyword>
<dbReference type="EMBL" id="LXPE01000006">
    <property type="protein sequence ID" value="OBA27936.1"/>
    <property type="molecule type" value="Genomic_DNA"/>
</dbReference>
<sequence length="452" mass="52957">MTPFFNSKQGMHQRQKSTDFSIKQSNNISNSNSKSVAKYENSLVQELIQSILSNEQIDQERIRNSFNYTLFRSFKVINSPIDTMGNTLLHLACGTGSVKIIELLLKDCEVNPFQTNKRGESCIMQSVIFKNCQEQNCLAEILDLFGNERVRQIARIRDENGENLIHLILRFCERFSNGRDYLEVLFTKLDVDLLQNLLVEQNLTNSDTPLHLCQGWNDLSNFQLIIENFKKKYDNNFHLYNGFLNNYLYTIKNKKGITCKEEFEDFVEQHVDKEENAYYLKSFAKINCEIIPKVQSQLMDLLNKRQQEYCLNNSRIKLAQRELTDLNDELVKLNKLNNEIDEMKFLFELNNLHNEICSKRLESMLEGNMEANKAHGIVNEDDIKIGKLKELKKIINEKTYLGKQLYNENNNLNDDNKMIDNCKKLISKYMEVDIENINEELIESMIKDLEKE</sequence>
<feature type="compositionally biased region" description="Low complexity" evidence="3">
    <location>
        <begin position="21"/>
        <end position="33"/>
    </location>
</feature>
<feature type="repeat" description="ANK" evidence="1">
    <location>
        <begin position="84"/>
        <end position="106"/>
    </location>
</feature>
<evidence type="ECO:0000256" key="3">
    <source>
        <dbReference type="SAM" id="MobiDB-lite"/>
    </source>
</evidence>
<dbReference type="SUPFAM" id="SSF48403">
    <property type="entry name" value="Ankyrin repeat"/>
    <property type="match status" value="1"/>
</dbReference>
<name>A0A1B7TGS5_9ASCO</name>
<evidence type="ECO:0000313" key="4">
    <source>
        <dbReference type="EMBL" id="OBA27936.1"/>
    </source>
</evidence>
<keyword evidence="5" id="KW-1185">Reference proteome</keyword>
<dbReference type="InterPro" id="IPR002110">
    <property type="entry name" value="Ankyrin_rpt"/>
</dbReference>
<reference evidence="5" key="1">
    <citation type="journal article" date="2016" name="Proc. Natl. Acad. Sci. U.S.A.">
        <title>Comparative genomics of biotechnologically important yeasts.</title>
        <authorList>
            <person name="Riley R."/>
            <person name="Haridas S."/>
            <person name="Wolfe K.H."/>
            <person name="Lopes M.R."/>
            <person name="Hittinger C.T."/>
            <person name="Goeker M."/>
            <person name="Salamov A.A."/>
            <person name="Wisecaver J.H."/>
            <person name="Long T.M."/>
            <person name="Calvey C.H."/>
            <person name="Aerts A.L."/>
            <person name="Barry K.W."/>
            <person name="Choi C."/>
            <person name="Clum A."/>
            <person name="Coughlan A.Y."/>
            <person name="Deshpande S."/>
            <person name="Douglass A.P."/>
            <person name="Hanson S.J."/>
            <person name="Klenk H.-P."/>
            <person name="LaButti K.M."/>
            <person name="Lapidus A."/>
            <person name="Lindquist E.A."/>
            <person name="Lipzen A.M."/>
            <person name="Meier-Kolthoff J.P."/>
            <person name="Ohm R.A."/>
            <person name="Otillar R.P."/>
            <person name="Pangilinan J.L."/>
            <person name="Peng Y."/>
            <person name="Rokas A."/>
            <person name="Rosa C.A."/>
            <person name="Scheuner C."/>
            <person name="Sibirny A.A."/>
            <person name="Slot J.C."/>
            <person name="Stielow J.B."/>
            <person name="Sun H."/>
            <person name="Kurtzman C.P."/>
            <person name="Blackwell M."/>
            <person name="Grigoriev I.V."/>
            <person name="Jeffries T.W."/>
        </authorList>
    </citation>
    <scope>NUCLEOTIDE SEQUENCE [LARGE SCALE GENOMIC DNA]</scope>
    <source>
        <strain evidence="5">NRRL Y-1626</strain>
    </source>
</reference>
<dbReference type="InterPro" id="IPR051642">
    <property type="entry name" value="SWI6-like"/>
</dbReference>
<dbReference type="Gene3D" id="1.25.40.20">
    <property type="entry name" value="Ankyrin repeat-containing domain"/>
    <property type="match status" value="1"/>
</dbReference>
<feature type="region of interest" description="Disordered" evidence="3">
    <location>
        <begin position="1"/>
        <end position="33"/>
    </location>
</feature>
<dbReference type="SMART" id="SM00248">
    <property type="entry name" value="ANK"/>
    <property type="match status" value="2"/>
</dbReference>
<gene>
    <name evidence="4" type="ORF">HANVADRAFT_47908</name>
</gene>
<protein>
    <submittedName>
        <fullName evidence="4">Uncharacterized protein</fullName>
    </submittedName>
</protein>
<comment type="caution">
    <text evidence="4">The sequence shown here is derived from an EMBL/GenBank/DDBJ whole genome shotgun (WGS) entry which is preliminary data.</text>
</comment>
<keyword evidence="2" id="KW-0175">Coiled coil</keyword>
<dbReference type="GO" id="GO:0045944">
    <property type="term" value="P:positive regulation of transcription by RNA polymerase II"/>
    <property type="evidence" value="ECO:0007669"/>
    <property type="project" value="UniProtKB-ARBA"/>
</dbReference>
<dbReference type="OrthoDB" id="9995210at2759"/>
<dbReference type="PROSITE" id="PS50088">
    <property type="entry name" value="ANK_REPEAT"/>
    <property type="match status" value="1"/>
</dbReference>
<evidence type="ECO:0000256" key="1">
    <source>
        <dbReference type="PROSITE-ProRule" id="PRU00023"/>
    </source>
</evidence>
<dbReference type="Proteomes" id="UP000092321">
    <property type="component" value="Unassembled WGS sequence"/>
</dbReference>